<protein>
    <submittedName>
        <fullName evidence="1">(Mediterranean fruit fly) hypothetical protein</fullName>
    </submittedName>
</protein>
<keyword evidence="2" id="KW-1185">Reference proteome</keyword>
<comment type="caution">
    <text evidence="1">The sequence shown here is derived from an EMBL/GenBank/DDBJ whole genome shotgun (WGS) entry which is preliminary data.</text>
</comment>
<evidence type="ECO:0000313" key="2">
    <source>
        <dbReference type="Proteomes" id="UP000606786"/>
    </source>
</evidence>
<feature type="non-terminal residue" evidence="1">
    <location>
        <position position="61"/>
    </location>
</feature>
<feature type="non-terminal residue" evidence="1">
    <location>
        <position position="1"/>
    </location>
</feature>
<sequence>EQDNSLLNLLVDACNDAYEEITTRLLCPATYVDFKPRAVGLKSVELGAGLEKYGIQLILLF</sequence>
<evidence type="ECO:0000313" key="1">
    <source>
        <dbReference type="EMBL" id="CAD6997318.1"/>
    </source>
</evidence>
<accession>A0A811UG48</accession>
<dbReference type="AlphaFoldDB" id="A0A811UG48"/>
<dbReference type="EMBL" id="CAJHJT010000012">
    <property type="protein sequence ID" value="CAD6997318.1"/>
    <property type="molecule type" value="Genomic_DNA"/>
</dbReference>
<name>A0A811UG48_CERCA</name>
<gene>
    <name evidence="1" type="ORF">CCAP1982_LOCUS5951</name>
</gene>
<organism evidence="1 2">
    <name type="scientific">Ceratitis capitata</name>
    <name type="common">Mediterranean fruit fly</name>
    <name type="synonym">Tephritis capitata</name>
    <dbReference type="NCBI Taxonomy" id="7213"/>
    <lineage>
        <taxon>Eukaryota</taxon>
        <taxon>Metazoa</taxon>
        <taxon>Ecdysozoa</taxon>
        <taxon>Arthropoda</taxon>
        <taxon>Hexapoda</taxon>
        <taxon>Insecta</taxon>
        <taxon>Pterygota</taxon>
        <taxon>Neoptera</taxon>
        <taxon>Endopterygota</taxon>
        <taxon>Diptera</taxon>
        <taxon>Brachycera</taxon>
        <taxon>Muscomorpha</taxon>
        <taxon>Tephritoidea</taxon>
        <taxon>Tephritidae</taxon>
        <taxon>Ceratitis</taxon>
        <taxon>Ceratitis</taxon>
    </lineage>
</organism>
<reference evidence="1" key="1">
    <citation type="submission" date="2020-11" db="EMBL/GenBank/DDBJ databases">
        <authorList>
            <person name="Whitehead M."/>
        </authorList>
    </citation>
    <scope>NUCLEOTIDE SEQUENCE</scope>
    <source>
        <strain evidence="1">EGII</strain>
    </source>
</reference>
<proteinExistence type="predicted"/>
<dbReference type="Proteomes" id="UP000606786">
    <property type="component" value="Unassembled WGS sequence"/>
</dbReference>